<feature type="region of interest" description="Disordered" evidence="2">
    <location>
        <begin position="22"/>
        <end position="47"/>
    </location>
</feature>
<name>A0A1H9VH07_9BACI</name>
<feature type="coiled-coil region" evidence="1">
    <location>
        <begin position="426"/>
        <end position="472"/>
    </location>
</feature>
<protein>
    <submittedName>
        <fullName evidence="5">Ca-activated chloride channel family protein</fullName>
    </submittedName>
</protein>
<evidence type="ECO:0000313" key="5">
    <source>
        <dbReference type="EMBL" id="SES20507.1"/>
    </source>
</evidence>
<dbReference type="AlphaFoldDB" id="A0A1H9VH07"/>
<dbReference type="PROSITE" id="PS50234">
    <property type="entry name" value="VWFA"/>
    <property type="match status" value="1"/>
</dbReference>
<dbReference type="OrthoDB" id="9783818at2"/>
<evidence type="ECO:0000256" key="3">
    <source>
        <dbReference type="SAM" id="SignalP"/>
    </source>
</evidence>
<gene>
    <name evidence="5" type="ORF">SAMN04487944_12366</name>
</gene>
<dbReference type="InterPro" id="IPR036465">
    <property type="entry name" value="vWFA_dom_sf"/>
</dbReference>
<feature type="domain" description="VWFA" evidence="4">
    <location>
        <begin position="169"/>
        <end position="360"/>
    </location>
</feature>
<accession>A0A1H9VH07</accession>
<sequence length="474" mass="52588">MKKFGMLLFLVILMACSNDTASTEEKGTVSNEEQLKESENAVEDSTANEIHKEIENISLATDIDTLQEIPAGILTEDITYEADTERILFGIEELDPDYLKELIEAVSPIAEDTDDPETIAKSLIYYAGSPSYSSIATELANFKPDFKEPLLPRPEKIEKEGAAEGESSYAYILLDASSSMLLESEGEIRMDIAREAVSSFARTIGASSHVSLVAFGHKGDDSDEGKEASCSKIEEVYSLGEYDEEQFTQSVDTIEAKGWTPLAAAIEKVNELSSSLEGHVTIYIVSDGVETCDGDPVEAAATFADTADNKTVNIIGFQVDEEAEAQLTKVAEAGEGEYYSADNGEELLSTIEYEWLPSTIELTWAPVNMTPNGFDITYERQRASDLSYAWNYSVRRENHRFEAVLNSLVEEETLTEEEKVRVEEILLKREEEIKAISEQLREKNTDAVDKKAEEIKADVNAWVEEMEALKESVQ</sequence>
<dbReference type="Pfam" id="PF00092">
    <property type="entry name" value="VWA"/>
    <property type="match status" value="1"/>
</dbReference>
<dbReference type="SUPFAM" id="SSF53300">
    <property type="entry name" value="vWA-like"/>
    <property type="match status" value="1"/>
</dbReference>
<feature type="signal peptide" evidence="3">
    <location>
        <begin position="1"/>
        <end position="21"/>
    </location>
</feature>
<evidence type="ECO:0000256" key="2">
    <source>
        <dbReference type="SAM" id="MobiDB-lite"/>
    </source>
</evidence>
<evidence type="ECO:0000313" key="6">
    <source>
        <dbReference type="Proteomes" id="UP000199687"/>
    </source>
</evidence>
<dbReference type="EMBL" id="FOGL01000023">
    <property type="protein sequence ID" value="SES20507.1"/>
    <property type="molecule type" value="Genomic_DNA"/>
</dbReference>
<proteinExistence type="predicted"/>
<evidence type="ECO:0000259" key="4">
    <source>
        <dbReference type="PROSITE" id="PS50234"/>
    </source>
</evidence>
<dbReference type="Proteomes" id="UP000199687">
    <property type="component" value="Unassembled WGS sequence"/>
</dbReference>
<keyword evidence="6" id="KW-1185">Reference proteome</keyword>
<feature type="compositionally biased region" description="Basic and acidic residues" evidence="2">
    <location>
        <begin position="23"/>
        <end position="39"/>
    </location>
</feature>
<dbReference type="RefSeq" id="WP_089743748.1">
    <property type="nucleotide sequence ID" value="NZ_FOGL01000023.1"/>
</dbReference>
<dbReference type="STRING" id="531814.SAMN04487944_12366"/>
<feature type="chain" id="PRO_5011582899" evidence="3">
    <location>
        <begin position="22"/>
        <end position="474"/>
    </location>
</feature>
<dbReference type="SMART" id="SM00327">
    <property type="entry name" value="VWA"/>
    <property type="match status" value="1"/>
</dbReference>
<organism evidence="5 6">
    <name type="scientific">Gracilibacillus ureilyticus</name>
    <dbReference type="NCBI Taxonomy" id="531814"/>
    <lineage>
        <taxon>Bacteria</taxon>
        <taxon>Bacillati</taxon>
        <taxon>Bacillota</taxon>
        <taxon>Bacilli</taxon>
        <taxon>Bacillales</taxon>
        <taxon>Bacillaceae</taxon>
        <taxon>Gracilibacillus</taxon>
    </lineage>
</organism>
<evidence type="ECO:0000256" key="1">
    <source>
        <dbReference type="SAM" id="Coils"/>
    </source>
</evidence>
<keyword evidence="3" id="KW-0732">Signal</keyword>
<reference evidence="5 6" key="1">
    <citation type="submission" date="2016-10" db="EMBL/GenBank/DDBJ databases">
        <authorList>
            <person name="de Groot N.N."/>
        </authorList>
    </citation>
    <scope>NUCLEOTIDE SEQUENCE [LARGE SCALE GENOMIC DNA]</scope>
    <source>
        <strain evidence="5 6">CGMCC 1.7727</strain>
    </source>
</reference>
<dbReference type="Gene3D" id="3.40.50.410">
    <property type="entry name" value="von Willebrand factor, type A domain"/>
    <property type="match status" value="1"/>
</dbReference>
<keyword evidence="1" id="KW-0175">Coiled coil</keyword>
<dbReference type="PROSITE" id="PS51257">
    <property type="entry name" value="PROKAR_LIPOPROTEIN"/>
    <property type="match status" value="1"/>
</dbReference>
<dbReference type="InterPro" id="IPR002035">
    <property type="entry name" value="VWF_A"/>
</dbReference>